<proteinExistence type="predicted"/>
<comment type="caution">
    <text evidence="8">The sequence shown here is derived from an EMBL/GenBank/DDBJ whole genome shotgun (WGS) entry which is preliminary data.</text>
</comment>
<keyword evidence="6" id="KW-0067">ATP-binding</keyword>
<dbReference type="InterPro" id="IPR003439">
    <property type="entry name" value="ABC_transporter-like_ATP-bd"/>
</dbReference>
<dbReference type="PROSITE" id="PS00211">
    <property type="entry name" value="ABC_TRANSPORTER_1"/>
    <property type="match status" value="1"/>
</dbReference>
<evidence type="ECO:0000313" key="8">
    <source>
        <dbReference type="EMBL" id="MDP9896836.1"/>
    </source>
</evidence>
<keyword evidence="2" id="KW-1003">Cell membrane</keyword>
<evidence type="ECO:0000256" key="2">
    <source>
        <dbReference type="ARBA" id="ARBA00022475"/>
    </source>
</evidence>
<name>A0AAW8DAP3_9BURK</name>
<evidence type="ECO:0000259" key="7">
    <source>
        <dbReference type="PROSITE" id="PS50893"/>
    </source>
</evidence>
<dbReference type="RefSeq" id="WP_307601602.1">
    <property type="nucleotide sequence ID" value="NZ_JAUSRD010000021.1"/>
</dbReference>
<dbReference type="CDD" id="cd03216">
    <property type="entry name" value="ABC_Carb_Monos_I"/>
    <property type="match status" value="1"/>
</dbReference>
<feature type="domain" description="ABC transporter" evidence="7">
    <location>
        <begin position="9"/>
        <end position="243"/>
    </location>
</feature>
<dbReference type="Pfam" id="PF00005">
    <property type="entry name" value="ABC_tran"/>
    <property type="match status" value="2"/>
</dbReference>
<evidence type="ECO:0000313" key="9">
    <source>
        <dbReference type="Proteomes" id="UP001242045"/>
    </source>
</evidence>
<feature type="domain" description="ABC transporter" evidence="7">
    <location>
        <begin position="255"/>
        <end position="496"/>
    </location>
</feature>
<dbReference type="InterPro" id="IPR027417">
    <property type="entry name" value="P-loop_NTPase"/>
</dbReference>
<dbReference type="SUPFAM" id="SSF52540">
    <property type="entry name" value="P-loop containing nucleoside triphosphate hydrolases"/>
    <property type="match status" value="2"/>
</dbReference>
<evidence type="ECO:0000256" key="5">
    <source>
        <dbReference type="ARBA" id="ARBA00022741"/>
    </source>
</evidence>
<evidence type="ECO:0000256" key="6">
    <source>
        <dbReference type="ARBA" id="ARBA00022840"/>
    </source>
</evidence>
<protein>
    <submittedName>
        <fullName evidence="8">ABC-type sugar transport system ATPase subunit</fullName>
    </submittedName>
</protein>
<evidence type="ECO:0000256" key="4">
    <source>
        <dbReference type="ARBA" id="ARBA00022737"/>
    </source>
</evidence>
<keyword evidence="5" id="KW-0547">Nucleotide-binding</keyword>
<dbReference type="InterPro" id="IPR003593">
    <property type="entry name" value="AAA+_ATPase"/>
</dbReference>
<dbReference type="Gene3D" id="3.40.50.300">
    <property type="entry name" value="P-loop containing nucleotide triphosphate hydrolases"/>
    <property type="match status" value="2"/>
</dbReference>
<dbReference type="EMBL" id="JAUSRD010000021">
    <property type="protein sequence ID" value="MDP9896836.1"/>
    <property type="molecule type" value="Genomic_DNA"/>
</dbReference>
<dbReference type="PANTHER" id="PTHR43790">
    <property type="entry name" value="CARBOHYDRATE TRANSPORT ATP-BINDING PROTEIN MG119-RELATED"/>
    <property type="match status" value="1"/>
</dbReference>
<dbReference type="PROSITE" id="PS50893">
    <property type="entry name" value="ABC_TRANSPORTER_2"/>
    <property type="match status" value="2"/>
</dbReference>
<accession>A0AAW8DAP3</accession>
<keyword evidence="3 8" id="KW-0762">Sugar transport</keyword>
<dbReference type="Proteomes" id="UP001242045">
    <property type="component" value="Unassembled WGS sequence"/>
</dbReference>
<dbReference type="InterPro" id="IPR017871">
    <property type="entry name" value="ABC_transporter-like_CS"/>
</dbReference>
<dbReference type="GO" id="GO:0005524">
    <property type="term" value="F:ATP binding"/>
    <property type="evidence" value="ECO:0007669"/>
    <property type="project" value="UniProtKB-KW"/>
</dbReference>
<keyword evidence="4" id="KW-0677">Repeat</keyword>
<dbReference type="PANTHER" id="PTHR43790:SF9">
    <property type="entry name" value="GALACTOFURANOSE TRANSPORTER ATP-BINDING PROTEIN YTFR"/>
    <property type="match status" value="1"/>
</dbReference>
<evidence type="ECO:0000256" key="1">
    <source>
        <dbReference type="ARBA" id="ARBA00022448"/>
    </source>
</evidence>
<sequence length="511" mass="54160">MADAVPEVVRLDKISVRFGSFTALDQVSLSVRPGEVHALVGENGAGKSTLMKVLAGMIKPAEGQVLVQGPEGLRAGADLRDTVAMVHQHFQLVDSLTVAENLFLVEAKRARPWLVKRQAIRARATQLLKRFGLGALADVKVAALSTAERQLVEITKATSREAPVLVLDEPTASLGELEADQLFALVRRLKDAGTAVILIAHSLEEVLSVADRISVLRGGRLIATVERERVDRGQLVELIIGRVLSETYPKERPAAAAIRLRADDLLADGKGPGVALELRAHGVTGVPTYVGADTDNLLDRLIGVCPAPGKLTVNGIVQHGAGVRCRVAAGIALVPGDALKEGVVPQLSISDNILLPNARRLSRFGIIDRRAVRRVVDEVVAQLGIRASSPQALAGELSGGNRQKVVLAKWLVSGATVLLMNDPTKAVDVGARLDIYRLIDRAAADGAAILLVSSDVDELIGMCDVVQVLHQSQVVAQHHRPIDKEALLGDVVGSRSSRAARPAHAASSTPG</sequence>
<keyword evidence="2" id="KW-0472">Membrane</keyword>
<dbReference type="AlphaFoldDB" id="A0AAW8DAP3"/>
<evidence type="ECO:0000256" key="3">
    <source>
        <dbReference type="ARBA" id="ARBA00022597"/>
    </source>
</evidence>
<dbReference type="SMART" id="SM00382">
    <property type="entry name" value="AAA"/>
    <property type="match status" value="1"/>
</dbReference>
<gene>
    <name evidence="8" type="ORF">J2W31_005977</name>
</gene>
<organism evidence="8 9">
    <name type="scientific">Variovorax boronicumulans</name>
    <dbReference type="NCBI Taxonomy" id="436515"/>
    <lineage>
        <taxon>Bacteria</taxon>
        <taxon>Pseudomonadati</taxon>
        <taxon>Pseudomonadota</taxon>
        <taxon>Betaproteobacteria</taxon>
        <taxon>Burkholderiales</taxon>
        <taxon>Comamonadaceae</taxon>
        <taxon>Variovorax</taxon>
    </lineage>
</organism>
<dbReference type="InterPro" id="IPR050107">
    <property type="entry name" value="ABC_carbohydrate_import_ATPase"/>
</dbReference>
<dbReference type="GO" id="GO:0016887">
    <property type="term" value="F:ATP hydrolysis activity"/>
    <property type="evidence" value="ECO:0007669"/>
    <property type="project" value="InterPro"/>
</dbReference>
<keyword evidence="1" id="KW-0813">Transport</keyword>
<reference evidence="8" key="1">
    <citation type="submission" date="2023-07" db="EMBL/GenBank/DDBJ databases">
        <title>Sorghum-associated microbial communities from plants grown in Nebraska, USA.</title>
        <authorList>
            <person name="Schachtman D."/>
        </authorList>
    </citation>
    <scope>NUCLEOTIDE SEQUENCE</scope>
    <source>
        <strain evidence="8">DS3754</strain>
    </source>
</reference>